<accession>A0A399JGH5</accession>
<evidence type="ECO:0000313" key="3">
    <source>
        <dbReference type="Proteomes" id="UP000265419"/>
    </source>
</evidence>
<dbReference type="InterPro" id="IPR006076">
    <property type="entry name" value="FAD-dep_OxRdtase"/>
</dbReference>
<proteinExistence type="predicted"/>
<dbReference type="Gene3D" id="3.50.50.60">
    <property type="entry name" value="FAD/NAD(P)-binding domain"/>
    <property type="match status" value="1"/>
</dbReference>
<dbReference type="RefSeq" id="WP_119423660.1">
    <property type="nucleotide sequence ID" value="NZ_JBHOFJ010000003.1"/>
</dbReference>
<dbReference type="SUPFAM" id="SSF51905">
    <property type="entry name" value="FAD/NAD(P)-binding domain"/>
    <property type="match status" value="1"/>
</dbReference>
<evidence type="ECO:0000259" key="1">
    <source>
        <dbReference type="Pfam" id="PF01266"/>
    </source>
</evidence>
<dbReference type="PANTHER" id="PTHR13847">
    <property type="entry name" value="SARCOSINE DEHYDROGENASE-RELATED"/>
    <property type="match status" value="1"/>
</dbReference>
<dbReference type="InterPro" id="IPR036188">
    <property type="entry name" value="FAD/NAD-bd_sf"/>
</dbReference>
<comment type="caution">
    <text evidence="2">The sequence shown here is derived from an EMBL/GenBank/DDBJ whole genome shotgun (WGS) entry which is preliminary data.</text>
</comment>
<protein>
    <submittedName>
        <fullName evidence="2">FAD-dependent oxidoreductase</fullName>
    </submittedName>
</protein>
<gene>
    <name evidence="2" type="ORF">DWB68_03025</name>
</gene>
<feature type="domain" description="FAD dependent oxidoreductase" evidence="1">
    <location>
        <begin position="52"/>
        <end position="415"/>
    </location>
</feature>
<dbReference type="AlphaFoldDB" id="A0A399JGH5"/>
<reference evidence="2 3" key="1">
    <citation type="submission" date="2018-07" db="EMBL/GenBank/DDBJ databases">
        <title>Arthrobacter sp. nov., isolated from raw cow's milk with high bacterial count.</title>
        <authorList>
            <person name="Hahne J."/>
            <person name="Isele D."/>
            <person name="Lipski A."/>
        </authorList>
    </citation>
    <scope>NUCLEOTIDE SEQUENCE [LARGE SCALE GENOMIC DNA]</scope>
    <source>
        <strain evidence="2 3">JZ R-35</strain>
    </source>
</reference>
<dbReference type="Pfam" id="PF01266">
    <property type="entry name" value="DAO"/>
    <property type="match status" value="1"/>
</dbReference>
<dbReference type="Proteomes" id="UP000265419">
    <property type="component" value="Unassembled WGS sequence"/>
</dbReference>
<name>A0A399JGH5_9MICC</name>
<organism evidence="2 3">
    <name type="scientific">Galactobacter valiniphilus</name>
    <dbReference type="NCBI Taxonomy" id="2676122"/>
    <lineage>
        <taxon>Bacteria</taxon>
        <taxon>Bacillati</taxon>
        <taxon>Actinomycetota</taxon>
        <taxon>Actinomycetes</taxon>
        <taxon>Micrococcales</taxon>
        <taxon>Micrococcaceae</taxon>
        <taxon>Galactobacter</taxon>
    </lineage>
</organism>
<evidence type="ECO:0000313" key="2">
    <source>
        <dbReference type="EMBL" id="RII43289.1"/>
    </source>
</evidence>
<sequence>MQQQTSYELAERRADQKGIDEALRGARRLPFWEDDQPRESEHPALAGDAAADLLVVGGGFAGLWTALLAKEREPGRDVVLVEAQRIGWAASGRNGGFCEPSLTHGRANAKVHLPDEIETLERLGEDNLRELLATLERYGIDADVVSEGVVKVATERYQEAYLEEMAAAEPSMKLLRGEQLREEINTPAAQLGNWATADGVVLNPIKLVYGLRAVCERLGVRIYENTPVQGLRRRGDDMHAATPLGTVRARRVALATNGFRALLLRDRWMTVPVYDYAIVTEPLTPEQRESLHWRKRQGLTDLNNRFHYLRLITDAEGRDRVLIGGYDALYHFGRKVRPEQDLSEPTFRRLVVHLGVLFPQLAGVKVSHAWGGMIDTCTRFFSFFTTAHGGRVAAAAGFTGLGVAATRFAGNVMLDLLEGKDTERTRTQLVKKRPFPFPPEPIAWPAIRFTAAQMARSDRREGKRGPWLRLLDAFKLGFDS</sequence>
<keyword evidence="3" id="KW-1185">Reference proteome</keyword>
<dbReference type="GO" id="GO:0005737">
    <property type="term" value="C:cytoplasm"/>
    <property type="evidence" value="ECO:0007669"/>
    <property type="project" value="TreeGrafter"/>
</dbReference>
<dbReference type="EMBL" id="QQXK01000004">
    <property type="protein sequence ID" value="RII43289.1"/>
    <property type="molecule type" value="Genomic_DNA"/>
</dbReference>
<dbReference type="Gene3D" id="3.30.9.10">
    <property type="entry name" value="D-Amino Acid Oxidase, subunit A, domain 2"/>
    <property type="match status" value="1"/>
</dbReference>
<dbReference type="PANTHER" id="PTHR13847:SF281">
    <property type="entry name" value="FAD DEPENDENT OXIDOREDUCTASE DOMAIN-CONTAINING PROTEIN"/>
    <property type="match status" value="1"/>
</dbReference>